<protein>
    <submittedName>
        <fullName evidence="1">Uncharacterized protein</fullName>
    </submittedName>
</protein>
<evidence type="ECO:0000313" key="1">
    <source>
        <dbReference type="EMBL" id="ADV63727.1"/>
    </source>
</evidence>
<gene>
    <name evidence="1" type="ordered locus">Isop_3163</name>
</gene>
<dbReference type="RefSeq" id="WP_013566015.1">
    <property type="nucleotide sequence ID" value="NC_014962.1"/>
</dbReference>
<name>E8R3Z7_ISOPI</name>
<sequence length="145" mass="15033">MPPPDPLSKSVVNPPASIPPLEVVGQLSGFIDATPLQVDCGDGEIVVSLPNLSAALSLRRSMTRSTRVSRLRSLQAVLTRTGLCLRIVVGGHSVARLDAASRGGWLANLLGVAPLELHGGAVIRLVLGRPAPPDPRSSHTSPSSS</sequence>
<evidence type="ECO:0000313" key="2">
    <source>
        <dbReference type="Proteomes" id="UP000008631"/>
    </source>
</evidence>
<dbReference type="STRING" id="575540.Isop_3163"/>
<dbReference type="AlphaFoldDB" id="E8R3Z7"/>
<dbReference type="EMBL" id="CP002353">
    <property type="protein sequence ID" value="ADV63727.1"/>
    <property type="molecule type" value="Genomic_DNA"/>
</dbReference>
<organism evidence="1 2">
    <name type="scientific">Isosphaera pallida (strain ATCC 43644 / DSM 9630 / IS1B)</name>
    <dbReference type="NCBI Taxonomy" id="575540"/>
    <lineage>
        <taxon>Bacteria</taxon>
        <taxon>Pseudomonadati</taxon>
        <taxon>Planctomycetota</taxon>
        <taxon>Planctomycetia</taxon>
        <taxon>Isosphaerales</taxon>
        <taxon>Isosphaeraceae</taxon>
        <taxon>Isosphaera</taxon>
    </lineage>
</organism>
<dbReference type="InParanoid" id="E8R3Z7"/>
<dbReference type="HOGENOM" id="CLU_1784274_0_0_0"/>
<reference evidence="1 2" key="2">
    <citation type="journal article" date="2011" name="Stand. Genomic Sci.">
        <title>Complete genome sequence of Isosphaera pallida type strain (IS1B).</title>
        <authorList>
            <consortium name="US DOE Joint Genome Institute (JGI-PGF)"/>
            <person name="Goker M."/>
            <person name="Cleland D."/>
            <person name="Saunders E."/>
            <person name="Lapidus A."/>
            <person name="Nolan M."/>
            <person name="Lucas S."/>
            <person name="Hammon N."/>
            <person name="Deshpande S."/>
            <person name="Cheng J.F."/>
            <person name="Tapia R."/>
            <person name="Han C."/>
            <person name="Goodwin L."/>
            <person name="Pitluck S."/>
            <person name="Liolios K."/>
            <person name="Pagani I."/>
            <person name="Ivanova N."/>
            <person name="Mavromatis K."/>
            <person name="Pati A."/>
            <person name="Chen A."/>
            <person name="Palaniappan K."/>
            <person name="Land M."/>
            <person name="Hauser L."/>
            <person name="Chang Y.J."/>
            <person name="Jeffries C.D."/>
            <person name="Detter J.C."/>
            <person name="Beck B."/>
            <person name="Woyke T."/>
            <person name="Bristow J."/>
            <person name="Eisen J.A."/>
            <person name="Markowitz V."/>
            <person name="Hugenholtz P."/>
            <person name="Kyrpides N.C."/>
            <person name="Klenk H.P."/>
        </authorList>
    </citation>
    <scope>NUCLEOTIDE SEQUENCE [LARGE SCALE GENOMIC DNA]</scope>
    <source>
        <strain evidence="2">ATCC 43644 / DSM 9630 / IS1B</strain>
    </source>
</reference>
<accession>E8R3Z7</accession>
<proteinExistence type="predicted"/>
<reference key="1">
    <citation type="submission" date="2010-11" db="EMBL/GenBank/DDBJ databases">
        <title>The complete sequence of chromosome of Isophaera pallida ATCC 43644.</title>
        <authorList>
            <consortium name="US DOE Joint Genome Institute (JGI-PGF)"/>
            <person name="Lucas S."/>
            <person name="Copeland A."/>
            <person name="Lapidus A."/>
            <person name="Bruce D."/>
            <person name="Goodwin L."/>
            <person name="Pitluck S."/>
            <person name="Kyrpides N."/>
            <person name="Mavromatis K."/>
            <person name="Pagani I."/>
            <person name="Ivanova N."/>
            <person name="Saunders E."/>
            <person name="Brettin T."/>
            <person name="Detter J.C."/>
            <person name="Han C."/>
            <person name="Tapia R."/>
            <person name="Land M."/>
            <person name="Hauser L."/>
            <person name="Markowitz V."/>
            <person name="Cheng J.-F."/>
            <person name="Hugenholtz P."/>
            <person name="Woyke T."/>
            <person name="Wu D."/>
            <person name="Eisen J.A."/>
        </authorList>
    </citation>
    <scope>NUCLEOTIDE SEQUENCE</scope>
    <source>
        <strain>ATCC 43644</strain>
    </source>
</reference>
<keyword evidence="2" id="KW-1185">Reference proteome</keyword>
<dbReference type="Proteomes" id="UP000008631">
    <property type="component" value="Chromosome"/>
</dbReference>
<dbReference type="KEGG" id="ipa:Isop_3163"/>